<dbReference type="InterPro" id="IPR050261">
    <property type="entry name" value="FrsA_esterase"/>
</dbReference>
<keyword evidence="3" id="KW-1185">Reference proteome</keyword>
<dbReference type="EMBL" id="ANMO01000111">
    <property type="protein sequence ID" value="EMB16991.1"/>
    <property type="molecule type" value="Genomic_DNA"/>
</dbReference>
<proteinExistence type="predicted"/>
<dbReference type="GO" id="GO:0016787">
    <property type="term" value="F:hydrolase activity"/>
    <property type="evidence" value="ECO:0007669"/>
    <property type="project" value="UniProtKB-KW"/>
</dbReference>
<reference evidence="2" key="1">
    <citation type="submission" date="2012-11" db="EMBL/GenBank/DDBJ databases">
        <title>Permanent draft genomes of Rhodopirellula europaea strain SH398 and 6C.</title>
        <authorList>
            <person name="Richter M."/>
            <person name="Richter-Heitmann T."/>
            <person name="Frank C."/>
            <person name="Harder J."/>
            <person name="Glockner F.O."/>
        </authorList>
    </citation>
    <scope>NUCLEOTIDE SEQUENCE</scope>
    <source>
        <strain evidence="2">6C</strain>
    </source>
</reference>
<reference evidence="2" key="2">
    <citation type="journal article" date="2013" name="Mar. Genomics">
        <title>Expression of sulfatases in Rhodopirellula baltica and the diversity of sulfatases in the genus Rhodopirellula.</title>
        <authorList>
            <person name="Wegner C.E."/>
            <person name="Richter-Heitmann T."/>
            <person name="Klindworth A."/>
            <person name="Klockow C."/>
            <person name="Richter M."/>
            <person name="Achstetter T."/>
            <person name="Glockner F.O."/>
            <person name="Harder J."/>
        </authorList>
    </citation>
    <scope>NUCLEOTIDE SEQUENCE [LARGE SCALE GENOMIC DNA]</scope>
    <source>
        <strain evidence="2">6C</strain>
    </source>
</reference>
<dbReference type="PATRIC" id="fig|1263867.3.peg.2389"/>
<dbReference type="InterPro" id="IPR002925">
    <property type="entry name" value="Dienelactn_hydro"/>
</dbReference>
<organism evidence="2 3">
    <name type="scientific">Rhodopirellula europaea 6C</name>
    <dbReference type="NCBI Taxonomy" id="1263867"/>
    <lineage>
        <taxon>Bacteria</taxon>
        <taxon>Pseudomonadati</taxon>
        <taxon>Planctomycetota</taxon>
        <taxon>Planctomycetia</taxon>
        <taxon>Pirellulales</taxon>
        <taxon>Pirellulaceae</taxon>
        <taxon>Rhodopirellula</taxon>
    </lineage>
</organism>
<comment type="caution">
    <text evidence="2">The sequence shown here is derived from an EMBL/GenBank/DDBJ whole genome shotgun (WGS) entry which is preliminary data.</text>
</comment>
<dbReference type="Gene3D" id="3.40.50.1820">
    <property type="entry name" value="alpha/beta hydrolase"/>
    <property type="match status" value="1"/>
</dbReference>
<dbReference type="Pfam" id="PF01738">
    <property type="entry name" value="DLH"/>
    <property type="match status" value="1"/>
</dbReference>
<dbReference type="PANTHER" id="PTHR22946">
    <property type="entry name" value="DIENELACTONE HYDROLASE DOMAIN-CONTAINING PROTEIN-RELATED"/>
    <property type="match status" value="1"/>
</dbReference>
<evidence type="ECO:0000313" key="2">
    <source>
        <dbReference type="EMBL" id="EMB16991.1"/>
    </source>
</evidence>
<feature type="domain" description="Dienelactone hydrolase" evidence="1">
    <location>
        <begin position="90"/>
        <end position="302"/>
    </location>
</feature>
<dbReference type="SUPFAM" id="SSF53474">
    <property type="entry name" value="alpha/beta-Hydrolases"/>
    <property type="match status" value="1"/>
</dbReference>
<protein>
    <submittedName>
        <fullName evidence="2">Dienelactone hydrolase family protein</fullName>
    </submittedName>
</protein>
<keyword evidence="2" id="KW-0378">Hydrolase</keyword>
<dbReference type="Proteomes" id="UP000011529">
    <property type="component" value="Unassembled WGS sequence"/>
</dbReference>
<dbReference type="AlphaFoldDB" id="M2A771"/>
<gene>
    <name evidence="2" type="ORF">RE6C_02244</name>
</gene>
<dbReference type="PANTHER" id="PTHR22946:SF0">
    <property type="entry name" value="DIENELACTONE HYDROLASE DOMAIN-CONTAINING PROTEIN"/>
    <property type="match status" value="1"/>
</dbReference>
<accession>M2A771</accession>
<sequence length="310" mass="33853">MVLLLQSQHRLYSMPVPARGSFMLCCCLDVRRFVSSKLPALFAIGLFAGLIGTASVAQAEVQTQTIVYNDGDVVLEGFLAFDTSVRPAGTKADSGKPGVLVVHQWMGLTDYERRRCRQLAELGYIAFALDIYGRGVRPADTGEAAEFSGKYKSDRELYRRRLNLGLEQLRKADNLASDQVAAIGYCFGGTGVIELARSGADVNGIVSFHGGLDSPTPEDGANIKAQILICHGADDPYVPKEDIEATIAEFDANDVDWQMNVYANAVHSFTQPMAGNDNSKGAAYNEKADHRSWDAMRVFFHELFAAKQAE</sequence>
<evidence type="ECO:0000313" key="3">
    <source>
        <dbReference type="Proteomes" id="UP000011529"/>
    </source>
</evidence>
<dbReference type="InterPro" id="IPR029058">
    <property type="entry name" value="AB_hydrolase_fold"/>
</dbReference>
<evidence type="ECO:0000259" key="1">
    <source>
        <dbReference type="Pfam" id="PF01738"/>
    </source>
</evidence>
<name>M2A771_9BACT</name>